<gene>
    <name evidence="2" type="ORF">HXK00_01335</name>
</gene>
<dbReference type="SUPFAM" id="SSF101307">
    <property type="entry name" value="YutG-like"/>
    <property type="match status" value="1"/>
</dbReference>
<organism evidence="2 3">
    <name type="scientific">Abiotrophia defectiva</name>
    <name type="common">Streptococcus defectivus</name>
    <dbReference type="NCBI Taxonomy" id="46125"/>
    <lineage>
        <taxon>Bacteria</taxon>
        <taxon>Bacillati</taxon>
        <taxon>Bacillota</taxon>
        <taxon>Bacilli</taxon>
        <taxon>Lactobacillales</taxon>
        <taxon>Aerococcaceae</taxon>
        <taxon>Abiotrophia</taxon>
    </lineage>
</organism>
<dbReference type="AlphaFoldDB" id="A0A929MN77"/>
<dbReference type="InterPro" id="IPR036681">
    <property type="entry name" value="PgpA-like_sf"/>
</dbReference>
<feature type="domain" description="YutG/PgpA" evidence="1">
    <location>
        <begin position="24"/>
        <end position="157"/>
    </location>
</feature>
<dbReference type="GO" id="GO:0006629">
    <property type="term" value="P:lipid metabolic process"/>
    <property type="evidence" value="ECO:0007669"/>
    <property type="project" value="InterPro"/>
</dbReference>
<protein>
    <submittedName>
        <fullName evidence="2">Phosphatidylglycerophosphatase A</fullName>
    </submittedName>
</protein>
<reference evidence="2" key="1">
    <citation type="submission" date="2020-04" db="EMBL/GenBank/DDBJ databases">
        <title>Deep metagenomics examines the oral microbiome during advanced dental caries in children, revealing novel taxa and co-occurrences with host molecules.</title>
        <authorList>
            <person name="Baker J.L."/>
            <person name="Morton J.T."/>
            <person name="Dinis M."/>
            <person name="Alvarez R."/>
            <person name="Tran N.C."/>
            <person name="Knight R."/>
            <person name="Edlund A."/>
        </authorList>
    </citation>
    <scope>NUCLEOTIDE SEQUENCE</scope>
    <source>
        <strain evidence="2">JCVI_23_bin.16</strain>
    </source>
</reference>
<name>A0A929MN77_ABIDE</name>
<dbReference type="CDD" id="cd06971">
    <property type="entry name" value="PgpA"/>
    <property type="match status" value="1"/>
</dbReference>
<dbReference type="GO" id="GO:0008962">
    <property type="term" value="F:phosphatidylglycerophosphatase activity"/>
    <property type="evidence" value="ECO:0007669"/>
    <property type="project" value="InterPro"/>
</dbReference>
<dbReference type="PIRSF" id="PIRSF019587">
    <property type="entry name" value="PGPase"/>
    <property type="match status" value="1"/>
</dbReference>
<sequence>MTHDERLEQHMYDLLSLRGVTIKDIAHIVYDLQVDYVPHITIEQCQAHVQEVLKKREVQHAVVTGIELDMAVEAGHFSPILRDIIARDAGLYGIDEILALSIVNVYGSIGLTNFGYVDKMKTGIVKELDSKTPGRVNTFIDDLVGAIAAAAAARIAHAGLERNQD</sequence>
<proteinExistence type="predicted"/>
<dbReference type="RefSeq" id="WP_315018223.1">
    <property type="nucleotide sequence ID" value="NZ_CAUQKM010000005.1"/>
</dbReference>
<accession>A0A929MN77</accession>
<evidence type="ECO:0000313" key="2">
    <source>
        <dbReference type="EMBL" id="MBF0934269.1"/>
    </source>
</evidence>
<dbReference type="Proteomes" id="UP000757900">
    <property type="component" value="Unassembled WGS sequence"/>
</dbReference>
<dbReference type="Pfam" id="PF04608">
    <property type="entry name" value="PgpA"/>
    <property type="match status" value="1"/>
</dbReference>
<dbReference type="InterPro" id="IPR007686">
    <property type="entry name" value="YutG/PgpA"/>
</dbReference>
<evidence type="ECO:0000259" key="1">
    <source>
        <dbReference type="Pfam" id="PF04608"/>
    </source>
</evidence>
<comment type="caution">
    <text evidence="2">The sequence shown here is derived from an EMBL/GenBank/DDBJ whole genome shotgun (WGS) entry which is preliminary data.</text>
</comment>
<evidence type="ECO:0000313" key="3">
    <source>
        <dbReference type="Proteomes" id="UP000757900"/>
    </source>
</evidence>
<dbReference type="EMBL" id="JABZFV010000009">
    <property type="protein sequence ID" value="MBF0934269.1"/>
    <property type="molecule type" value="Genomic_DNA"/>
</dbReference>
<dbReference type="InterPro" id="IPR026038">
    <property type="entry name" value="Put_PGPase"/>
</dbReference>
<dbReference type="Gene3D" id="1.10.3760.10">
    <property type="entry name" value="PgpA-like"/>
    <property type="match status" value="1"/>
</dbReference>